<feature type="domain" description="J" evidence="7">
    <location>
        <begin position="44"/>
        <end position="128"/>
    </location>
</feature>
<dbReference type="InterPro" id="IPR001623">
    <property type="entry name" value="DnaJ_domain"/>
</dbReference>
<evidence type="ECO:0000256" key="1">
    <source>
        <dbReference type="ARBA" id="ARBA00000971"/>
    </source>
</evidence>
<dbReference type="GO" id="GO:0005829">
    <property type="term" value="C:cytosol"/>
    <property type="evidence" value="ECO:0007669"/>
    <property type="project" value="TreeGrafter"/>
</dbReference>
<dbReference type="GO" id="GO:0003755">
    <property type="term" value="F:peptidyl-prolyl cis-trans isomerase activity"/>
    <property type="evidence" value="ECO:0007669"/>
    <property type="project" value="UniProtKB-KW"/>
</dbReference>
<dbReference type="Pfam" id="PF13616">
    <property type="entry name" value="Rotamase_3"/>
    <property type="match status" value="1"/>
</dbReference>
<dbReference type="Gene3D" id="1.10.287.110">
    <property type="entry name" value="DnaJ domain"/>
    <property type="match status" value="1"/>
</dbReference>
<keyword evidence="4 5" id="KW-0413">Isomerase</keyword>
<name>A0A813LAK8_POLGL</name>
<dbReference type="EMBL" id="CAJNNW010035326">
    <property type="protein sequence ID" value="CAE8727061.1"/>
    <property type="molecule type" value="Genomic_DNA"/>
</dbReference>
<dbReference type="Proteomes" id="UP000626109">
    <property type="component" value="Unassembled WGS sequence"/>
</dbReference>
<evidence type="ECO:0000256" key="4">
    <source>
        <dbReference type="ARBA" id="ARBA00023235"/>
    </source>
</evidence>
<dbReference type="InterPro" id="IPR051370">
    <property type="entry name" value="PPIase_Pin1"/>
</dbReference>
<dbReference type="Gene3D" id="3.10.50.40">
    <property type="match status" value="1"/>
</dbReference>
<feature type="domain" description="PpiC" evidence="8">
    <location>
        <begin position="314"/>
        <end position="430"/>
    </location>
</feature>
<dbReference type="CDD" id="cd06257">
    <property type="entry name" value="DnaJ"/>
    <property type="match status" value="1"/>
</dbReference>
<evidence type="ECO:0000256" key="5">
    <source>
        <dbReference type="PROSITE-ProRule" id="PRU00278"/>
    </source>
</evidence>
<accession>A0A813LAK8</accession>
<proteinExistence type="predicted"/>
<evidence type="ECO:0000259" key="8">
    <source>
        <dbReference type="PROSITE" id="PS50198"/>
    </source>
</evidence>
<comment type="caution">
    <text evidence="9">The sequence shown here is derived from an EMBL/GenBank/DDBJ whole genome shotgun (WGS) entry which is preliminary data.</text>
</comment>
<keyword evidence="3 5" id="KW-0697">Rotamase</keyword>
<dbReference type="EC" id="5.2.1.8" evidence="2"/>
<evidence type="ECO:0000256" key="2">
    <source>
        <dbReference type="ARBA" id="ARBA00013194"/>
    </source>
</evidence>
<organism evidence="9 10">
    <name type="scientific">Polarella glacialis</name>
    <name type="common">Dinoflagellate</name>
    <dbReference type="NCBI Taxonomy" id="89957"/>
    <lineage>
        <taxon>Eukaryota</taxon>
        <taxon>Sar</taxon>
        <taxon>Alveolata</taxon>
        <taxon>Dinophyceae</taxon>
        <taxon>Suessiales</taxon>
        <taxon>Suessiaceae</taxon>
        <taxon>Polarella</taxon>
    </lineage>
</organism>
<dbReference type="AlphaFoldDB" id="A0A813LAK8"/>
<gene>
    <name evidence="9" type="ORF">PGLA2088_LOCUS44690</name>
</gene>
<evidence type="ECO:0000313" key="9">
    <source>
        <dbReference type="EMBL" id="CAE8727061.1"/>
    </source>
</evidence>
<dbReference type="InterPro" id="IPR046357">
    <property type="entry name" value="PPIase_dom_sf"/>
</dbReference>
<dbReference type="GO" id="GO:0005634">
    <property type="term" value="C:nucleus"/>
    <property type="evidence" value="ECO:0007669"/>
    <property type="project" value="TreeGrafter"/>
</dbReference>
<evidence type="ECO:0000259" key="7">
    <source>
        <dbReference type="PROSITE" id="PS50076"/>
    </source>
</evidence>
<reference evidence="9" key="1">
    <citation type="submission" date="2021-02" db="EMBL/GenBank/DDBJ databases">
        <authorList>
            <person name="Dougan E. K."/>
            <person name="Rhodes N."/>
            <person name="Thang M."/>
            <person name="Chan C."/>
        </authorList>
    </citation>
    <scope>NUCLEOTIDE SEQUENCE</scope>
</reference>
<dbReference type="PANTHER" id="PTHR10657">
    <property type="entry name" value="PEPTIDYL-PROLYL CIS-TRANS ISOMERASE"/>
    <property type="match status" value="1"/>
</dbReference>
<evidence type="ECO:0000256" key="6">
    <source>
        <dbReference type="SAM" id="MobiDB-lite"/>
    </source>
</evidence>
<sequence>VGHLGSDEETQRFWKAGGVVREGLLHRHRAEGLDEAHRILAAPHVFDVLLPEDVETLDEKQVRSAYRKLALRVHPDKQSESADIKAFQGAFARLGSSCESLEAMLAEDLEACRELCRVLRSEVHTRAGAAALLGVDKASTSDVEGAKSEAEKAAKQIVKKLAKMQVVAPDYSQAEAICDEAVKTMCRVCTPESLPRMESLMKEGIPMSRALGARDLRAPRPVVLMEPKSAAFTVPAGTTVRIGLLCSSTASLSDDSLVKSAASHEKRPKASALQWNAAADSSAACSTAVCISVGPTKEALPAAKKQRTSQASSGDTVRVRHIMFRHQQQTKTADPMARREGSRSSQEAEELALRTLETLLKTPPQFPKLCREISDCQSGDQPGQLCGDLGWLFKGQTEAVLDDAVFALGVNEFSDVLAGSRGFHIIQRLA</sequence>
<evidence type="ECO:0000256" key="3">
    <source>
        <dbReference type="ARBA" id="ARBA00023110"/>
    </source>
</evidence>
<comment type="catalytic activity">
    <reaction evidence="1">
        <text>[protein]-peptidylproline (omega=180) = [protein]-peptidylproline (omega=0)</text>
        <dbReference type="Rhea" id="RHEA:16237"/>
        <dbReference type="Rhea" id="RHEA-COMP:10747"/>
        <dbReference type="Rhea" id="RHEA-COMP:10748"/>
        <dbReference type="ChEBI" id="CHEBI:83833"/>
        <dbReference type="ChEBI" id="CHEBI:83834"/>
        <dbReference type="EC" id="5.2.1.8"/>
    </reaction>
</comment>
<dbReference type="SUPFAM" id="SSF46565">
    <property type="entry name" value="Chaperone J-domain"/>
    <property type="match status" value="1"/>
</dbReference>
<dbReference type="SUPFAM" id="SSF54534">
    <property type="entry name" value="FKBP-like"/>
    <property type="match status" value="1"/>
</dbReference>
<protein>
    <recommendedName>
        <fullName evidence="2">peptidylprolyl isomerase</fullName>
        <ecNumber evidence="2">5.2.1.8</ecNumber>
    </recommendedName>
</protein>
<dbReference type="InterPro" id="IPR000297">
    <property type="entry name" value="PPIase_PpiC"/>
</dbReference>
<dbReference type="PANTHER" id="PTHR10657:SF4">
    <property type="entry name" value="PEPTIDYL-PROLYL CIS-TRANS ISOMERASE-RELATED"/>
    <property type="match status" value="1"/>
</dbReference>
<evidence type="ECO:0000313" key="10">
    <source>
        <dbReference type="Proteomes" id="UP000626109"/>
    </source>
</evidence>
<dbReference type="PROSITE" id="PS50076">
    <property type="entry name" value="DNAJ_2"/>
    <property type="match status" value="1"/>
</dbReference>
<dbReference type="PROSITE" id="PS50198">
    <property type="entry name" value="PPIC_PPIASE_2"/>
    <property type="match status" value="1"/>
</dbReference>
<dbReference type="InterPro" id="IPR036869">
    <property type="entry name" value="J_dom_sf"/>
</dbReference>
<feature type="non-terminal residue" evidence="9">
    <location>
        <position position="430"/>
    </location>
</feature>
<feature type="region of interest" description="Disordered" evidence="6">
    <location>
        <begin position="326"/>
        <end position="348"/>
    </location>
</feature>